<dbReference type="OrthoDB" id="1029011at2759"/>
<evidence type="ECO:0000259" key="1">
    <source>
        <dbReference type="Pfam" id="PF13966"/>
    </source>
</evidence>
<name>A0A6D2IJG9_9BRAS</name>
<dbReference type="InterPro" id="IPR026960">
    <property type="entry name" value="RVT-Znf"/>
</dbReference>
<gene>
    <name evidence="2" type="ORF">MERR_LOCUS14006</name>
</gene>
<evidence type="ECO:0000313" key="2">
    <source>
        <dbReference type="EMBL" id="CAA7026771.1"/>
    </source>
</evidence>
<evidence type="ECO:0000313" key="3">
    <source>
        <dbReference type="Proteomes" id="UP000467841"/>
    </source>
</evidence>
<dbReference type="Proteomes" id="UP000467841">
    <property type="component" value="Unassembled WGS sequence"/>
</dbReference>
<keyword evidence="3" id="KW-1185">Reference proteome</keyword>
<protein>
    <recommendedName>
        <fullName evidence="1">Reverse transcriptase zinc-binding domain-containing protein</fullName>
    </recommendedName>
</protein>
<dbReference type="EMBL" id="CACVBM020001052">
    <property type="protein sequence ID" value="CAA7026771.1"/>
    <property type="molecule type" value="Genomic_DNA"/>
</dbReference>
<dbReference type="AlphaFoldDB" id="A0A6D2IJG9"/>
<sequence>MGTYKEWNLLCQNRYEMMSRKKHNSLFLQAEMQPSVNPVIEKCWKIKTTPKIRVFLWKALTGSLAVTERLKTRGIHCNSGCSFCSAETEEINHILFECPQARQVWALSNVPSPQGGFCGSVFQNISYLTEIGKREAIPEEIRAVGPWILWVLWKNRNVKLFEGKMFLPNEVVAKAYDDARQWSVAQHRTERMKEKTVEAKHQWVPPEVGRFKCNIGFAWTKRTYIAGASWVLRDASGSVICHSRRAFTQVGSCFDAKVLSWEWALQGMQDLRYQHVTFAASTMEFINALYEPQLWPSLTGHIAGLLSFTTDKVGWDMSYEEPRANFGASKIAKSVIMKNRRRSYVAQGAPKWMEAVFEKEKPLRGD</sequence>
<reference evidence="2" key="1">
    <citation type="submission" date="2020-01" db="EMBL/GenBank/DDBJ databases">
        <authorList>
            <person name="Mishra B."/>
        </authorList>
    </citation>
    <scope>NUCLEOTIDE SEQUENCE [LARGE SCALE GENOMIC DNA]</scope>
</reference>
<dbReference type="PANTHER" id="PTHR47074">
    <property type="entry name" value="BNAC02G40300D PROTEIN"/>
    <property type="match status" value="1"/>
</dbReference>
<dbReference type="InterPro" id="IPR052929">
    <property type="entry name" value="RNase_H-like_EbsB-rel"/>
</dbReference>
<feature type="domain" description="Reverse transcriptase zinc-binding" evidence="1">
    <location>
        <begin position="31"/>
        <end position="105"/>
    </location>
</feature>
<proteinExistence type="predicted"/>
<dbReference type="Pfam" id="PF13966">
    <property type="entry name" value="zf-RVT"/>
    <property type="match status" value="1"/>
</dbReference>
<organism evidence="2 3">
    <name type="scientific">Microthlaspi erraticum</name>
    <dbReference type="NCBI Taxonomy" id="1685480"/>
    <lineage>
        <taxon>Eukaryota</taxon>
        <taxon>Viridiplantae</taxon>
        <taxon>Streptophyta</taxon>
        <taxon>Embryophyta</taxon>
        <taxon>Tracheophyta</taxon>
        <taxon>Spermatophyta</taxon>
        <taxon>Magnoliopsida</taxon>
        <taxon>eudicotyledons</taxon>
        <taxon>Gunneridae</taxon>
        <taxon>Pentapetalae</taxon>
        <taxon>rosids</taxon>
        <taxon>malvids</taxon>
        <taxon>Brassicales</taxon>
        <taxon>Brassicaceae</taxon>
        <taxon>Coluteocarpeae</taxon>
        <taxon>Microthlaspi</taxon>
    </lineage>
</organism>
<dbReference type="PANTHER" id="PTHR47074:SF11">
    <property type="entry name" value="REVERSE TRANSCRIPTASE-LIKE PROTEIN"/>
    <property type="match status" value="1"/>
</dbReference>
<accession>A0A6D2IJG9</accession>
<comment type="caution">
    <text evidence="2">The sequence shown here is derived from an EMBL/GenBank/DDBJ whole genome shotgun (WGS) entry which is preliminary data.</text>
</comment>